<organism evidence="1 2">
    <name type="scientific">Xanthomonas phage OP1</name>
    <dbReference type="NCBI Taxonomy" id="2994040"/>
    <lineage>
        <taxon>Viruses</taxon>
        <taxon>Duplodnaviria</taxon>
        <taxon>Heunggongvirae</taxon>
        <taxon>Uroviricota</taxon>
        <taxon>Caudoviricetes</taxon>
        <taxon>Xipdecavirus</taxon>
        <taxon>Xipdecavirus OP1</taxon>
    </lineage>
</organism>
<proteinExistence type="predicted"/>
<protein>
    <submittedName>
        <fullName evidence="1">Head-to-tail joining protein</fullName>
    </submittedName>
</protein>
<accession>Q2NPI2</accession>
<dbReference type="OrthoDB" id="14060at10239"/>
<dbReference type="GeneID" id="5142491"/>
<evidence type="ECO:0000313" key="1">
    <source>
        <dbReference type="EMBL" id="BAE72714.1"/>
    </source>
</evidence>
<dbReference type="Gene3D" id="2.40.10.270">
    <property type="entry name" value="Bacteriophage SPP1 head-tail adaptor protein"/>
    <property type="match status" value="1"/>
</dbReference>
<sequence>MMPISAGKLNTRAVLQRRQEGTDEWGAPKHVWLEVGAFYTNPKNDTGMGAIRSSVGSGVPANIVNYSLEVRSETIRRLDPQPDDRLLIRVPFTARDMILSVTGVILDFADSSHAYILAQAGTNEI</sequence>
<dbReference type="EMBL" id="AP008979">
    <property type="protein sequence ID" value="BAE72714.1"/>
    <property type="molecule type" value="Genomic_DNA"/>
</dbReference>
<dbReference type="RefSeq" id="YP_453567.1">
    <property type="nucleotide sequence ID" value="NC_007709.1"/>
</dbReference>
<reference evidence="2" key="2">
    <citation type="journal article" date="2006" name="J. Gen. Plant Pathol.">
        <title>Bacteriophage OP1, lytic for Xanthomonas oryzae pv. oryzae, changes its host range by duplication and deletion of the small domain in the deduced tail fiber gene..</title>
        <authorList>
            <person name="Inoue Y."/>
            <person name="Matsuura T."/>
            <person name="Ohara T."/>
            <person name="Azegami K."/>
        </authorList>
    </citation>
    <scope>NUCLEOTIDE SEQUENCE [LARGE SCALE GENOMIC DNA]</scope>
</reference>
<dbReference type="KEGG" id="vg:5142491"/>
<name>Q2NPI2_9CAUD</name>
<reference evidence="1 2" key="1">
    <citation type="journal article" date="2006" name="J. Gen. Plant Pathol.">
        <title>Bacteriophage OP1, lytic for Xanthomonas oryzae pv. oryzae, changes its host range by duplication and deletion of the small domain in the deduced tail fiber gene.</title>
        <authorList>
            <person name="Inoue Y."/>
            <person name="Matsuura T."/>
            <person name="Ohara T."/>
            <person name="Azegami K."/>
        </authorList>
    </citation>
    <scope>NUCLEOTIDE SEQUENCE [LARGE SCALE GENOMIC DNA]</scope>
</reference>
<dbReference type="Proteomes" id="UP000002079">
    <property type="component" value="Segment"/>
</dbReference>
<evidence type="ECO:0000313" key="2">
    <source>
        <dbReference type="Proteomes" id="UP000002079"/>
    </source>
</evidence>
<dbReference type="InterPro" id="IPR038666">
    <property type="entry name" value="SSP1_head-tail_sf"/>
</dbReference>
<keyword evidence="2" id="KW-1185">Reference proteome</keyword>